<evidence type="ECO:0000313" key="1">
    <source>
        <dbReference type="EMBL" id="CAG7896421.1"/>
    </source>
</evidence>
<gene>
    <name evidence="1" type="ORF">BRAPAZ1V2_A08P00870.2</name>
</gene>
<dbReference type="Proteomes" id="UP000694005">
    <property type="component" value="Chromosome A08"/>
</dbReference>
<dbReference type="AlphaFoldDB" id="A0A8D9HEL5"/>
<proteinExistence type="predicted"/>
<dbReference type="Gramene" id="A08p00870.2_BraZ1">
    <property type="protein sequence ID" value="A08p00870.2_BraZ1.CDS"/>
    <property type="gene ID" value="A08g00870.2_BraZ1"/>
</dbReference>
<dbReference type="EMBL" id="LS974624">
    <property type="protein sequence ID" value="CAG7896421.1"/>
    <property type="molecule type" value="Genomic_DNA"/>
</dbReference>
<dbReference type="SMR" id="A0A8D9HEL5"/>
<sequence>MEISELLSLFGVLPELSWKYILFKRKSFRVSQKTMNAHEAEADAEQAVSKVEAAMTAAEESAKEADAAEAARAYAEEASKTLKGKKNICKLVNTLFLYHTTHDKEKYFFMVVLKI</sequence>
<name>A0A8D9HEL5_BRACM</name>
<accession>A0A8D9HEL5</accession>
<protein>
    <submittedName>
        <fullName evidence="1">Uncharacterized protein</fullName>
    </submittedName>
</protein>
<evidence type="ECO:0000313" key="2">
    <source>
        <dbReference type="Proteomes" id="UP000694005"/>
    </source>
</evidence>
<reference evidence="1 2" key="1">
    <citation type="submission" date="2021-07" db="EMBL/GenBank/DDBJ databases">
        <authorList>
            <consortium name="Genoscope - CEA"/>
            <person name="William W."/>
        </authorList>
    </citation>
    <scope>NUCLEOTIDE SEQUENCE [LARGE SCALE GENOMIC DNA]</scope>
</reference>
<organism evidence="1 2">
    <name type="scientific">Brassica campestris</name>
    <name type="common">Field mustard</name>
    <dbReference type="NCBI Taxonomy" id="3711"/>
    <lineage>
        <taxon>Eukaryota</taxon>
        <taxon>Viridiplantae</taxon>
        <taxon>Streptophyta</taxon>
        <taxon>Embryophyta</taxon>
        <taxon>Tracheophyta</taxon>
        <taxon>Spermatophyta</taxon>
        <taxon>Magnoliopsida</taxon>
        <taxon>eudicotyledons</taxon>
        <taxon>Gunneridae</taxon>
        <taxon>Pentapetalae</taxon>
        <taxon>rosids</taxon>
        <taxon>malvids</taxon>
        <taxon>Brassicales</taxon>
        <taxon>Brassicaceae</taxon>
        <taxon>Brassiceae</taxon>
        <taxon>Brassica</taxon>
    </lineage>
</organism>